<gene>
    <name evidence="1" type="ORF">RDB_LOCUS10038</name>
</gene>
<comment type="caution">
    <text evidence="1">The sequence shown here is derived from an EMBL/GenBank/DDBJ whole genome shotgun (WGS) entry which is preliminary data.</text>
</comment>
<evidence type="ECO:0000313" key="1">
    <source>
        <dbReference type="EMBL" id="CAE6349737.1"/>
    </source>
</evidence>
<dbReference type="SUPFAM" id="SSF52047">
    <property type="entry name" value="RNI-like"/>
    <property type="match status" value="1"/>
</dbReference>
<dbReference type="EMBL" id="CAJMWS010000053">
    <property type="protein sequence ID" value="CAE6349737.1"/>
    <property type="molecule type" value="Genomic_DNA"/>
</dbReference>
<dbReference type="Gene3D" id="3.80.10.10">
    <property type="entry name" value="Ribonuclease Inhibitor"/>
    <property type="match status" value="1"/>
</dbReference>
<reference evidence="1" key="1">
    <citation type="submission" date="2021-01" db="EMBL/GenBank/DDBJ databases">
        <authorList>
            <person name="Kaushik A."/>
        </authorList>
    </citation>
    <scope>NUCLEOTIDE SEQUENCE</scope>
    <source>
        <strain evidence="1">AG1-1C</strain>
    </source>
</reference>
<dbReference type="AlphaFoldDB" id="A0A8H2W8T1"/>
<evidence type="ECO:0008006" key="3">
    <source>
        <dbReference type="Google" id="ProtNLM"/>
    </source>
</evidence>
<name>A0A8H2W8T1_9AGAM</name>
<organism evidence="1 2">
    <name type="scientific">Rhizoctonia solani</name>
    <dbReference type="NCBI Taxonomy" id="456999"/>
    <lineage>
        <taxon>Eukaryota</taxon>
        <taxon>Fungi</taxon>
        <taxon>Dikarya</taxon>
        <taxon>Basidiomycota</taxon>
        <taxon>Agaricomycotina</taxon>
        <taxon>Agaricomycetes</taxon>
        <taxon>Cantharellales</taxon>
        <taxon>Ceratobasidiaceae</taxon>
        <taxon>Rhizoctonia</taxon>
    </lineage>
</organism>
<sequence>MPDKISSISPINKLPFELLCKIFITFAASLPVHDYPFHSFAHHTIQLSSVCTLWRQAVNAIPTLWNSINFTKQGTSLSELRYTYLCLERSRNAPVHLRIGRMNFECPLPAMNVELSTLIHSIAPRLRSLAIAFWSFDLAKEILGTLDALAPNMLHELALHATSGAKLLYADSHFLPQESLDRILSALRYLYLDCVSLDWNMAYMSCRNLVELQLIEIPMNGYPTSLRLTQLLESNKGLKSVKFSRFELRDYTIHDGRASIELPELTRIEMNMHPKFITWFFGLPITTTSDLSLRLRSYQVDADTMAVRVTLNAFFENHFVTSLCIWGDWLPFSCVSRTLRHLKTLMLYGHYLRKQVFEDMEEAATLLPHLHTIDIVECIAQIDDIEPGFRTLLSIPSMREIGIVGTSLYAQRFSEQLLLDMDRTRQWLVQGNISARISDASRTDFYTFTAPLR</sequence>
<proteinExistence type="predicted"/>
<protein>
    <recommendedName>
        <fullName evidence="3">F-box domain-containing protein</fullName>
    </recommendedName>
</protein>
<dbReference type="InterPro" id="IPR032675">
    <property type="entry name" value="LRR_dom_sf"/>
</dbReference>
<dbReference type="Proteomes" id="UP000663846">
    <property type="component" value="Unassembled WGS sequence"/>
</dbReference>
<accession>A0A8H2W8T1</accession>
<evidence type="ECO:0000313" key="2">
    <source>
        <dbReference type="Proteomes" id="UP000663846"/>
    </source>
</evidence>